<evidence type="ECO:0000256" key="5">
    <source>
        <dbReference type="ARBA" id="ARBA00022989"/>
    </source>
</evidence>
<feature type="transmembrane region" description="Helical" evidence="7">
    <location>
        <begin position="272"/>
        <end position="298"/>
    </location>
</feature>
<gene>
    <name evidence="8" type="ORF">SAMN05216361_2870</name>
</gene>
<name>A0A1M5M2G0_9ALTE</name>
<feature type="transmembrane region" description="Helical" evidence="7">
    <location>
        <begin position="334"/>
        <end position="360"/>
    </location>
</feature>
<evidence type="ECO:0000256" key="4">
    <source>
        <dbReference type="ARBA" id="ARBA00022847"/>
    </source>
</evidence>
<dbReference type="GO" id="GO:0015086">
    <property type="term" value="F:cadmium ion transmembrane transporter activity"/>
    <property type="evidence" value="ECO:0007669"/>
    <property type="project" value="TreeGrafter"/>
</dbReference>
<dbReference type="GO" id="GO:0034755">
    <property type="term" value="P:iron ion transmembrane transport"/>
    <property type="evidence" value="ECO:0007669"/>
    <property type="project" value="TreeGrafter"/>
</dbReference>
<dbReference type="RefSeq" id="WP_073323592.1">
    <property type="nucleotide sequence ID" value="NZ_FQWD01000004.1"/>
</dbReference>
<dbReference type="Pfam" id="PF01566">
    <property type="entry name" value="Nramp"/>
    <property type="match status" value="1"/>
</dbReference>
<dbReference type="Proteomes" id="UP000184520">
    <property type="component" value="Unassembled WGS sequence"/>
</dbReference>
<keyword evidence="5 7" id="KW-1133">Transmembrane helix</keyword>
<dbReference type="NCBIfam" id="NF037982">
    <property type="entry name" value="Nramp_1"/>
    <property type="match status" value="1"/>
</dbReference>
<keyword evidence="4" id="KW-0769">Symport</keyword>
<feature type="transmembrane region" description="Helical" evidence="7">
    <location>
        <begin position="36"/>
        <end position="59"/>
    </location>
</feature>
<protein>
    <submittedName>
        <fullName evidence="8">NRAMP (Natural resistance-associated macrophage protein) metal ion transporters</fullName>
    </submittedName>
</protein>
<keyword evidence="2" id="KW-0813">Transport</keyword>
<dbReference type="EMBL" id="FQWD01000004">
    <property type="protein sequence ID" value="SHG71099.1"/>
    <property type="molecule type" value="Genomic_DNA"/>
</dbReference>
<keyword evidence="6 7" id="KW-0472">Membrane</keyword>
<keyword evidence="3 7" id="KW-0812">Transmembrane</keyword>
<dbReference type="InterPro" id="IPR001046">
    <property type="entry name" value="NRAMP_fam"/>
</dbReference>
<dbReference type="AlphaFoldDB" id="A0A1M5M2G0"/>
<feature type="transmembrane region" description="Helical" evidence="7">
    <location>
        <begin position="143"/>
        <end position="162"/>
    </location>
</feature>
<feature type="transmembrane region" description="Helical" evidence="7">
    <location>
        <begin position="9"/>
        <end position="30"/>
    </location>
</feature>
<reference evidence="9" key="1">
    <citation type="submission" date="2016-11" db="EMBL/GenBank/DDBJ databases">
        <authorList>
            <person name="Varghese N."/>
            <person name="Submissions S."/>
        </authorList>
    </citation>
    <scope>NUCLEOTIDE SEQUENCE [LARGE SCALE GENOMIC DNA]</scope>
    <source>
        <strain evidence="9">CGMCC 1.8995</strain>
    </source>
</reference>
<dbReference type="GO" id="GO:0005886">
    <property type="term" value="C:plasma membrane"/>
    <property type="evidence" value="ECO:0007669"/>
    <property type="project" value="TreeGrafter"/>
</dbReference>
<dbReference type="PANTHER" id="PTHR11706">
    <property type="entry name" value="SOLUTE CARRIER PROTEIN FAMILY 11 MEMBER"/>
    <property type="match status" value="1"/>
</dbReference>
<dbReference type="PANTHER" id="PTHR11706:SF33">
    <property type="entry name" value="NATURAL RESISTANCE-ASSOCIATED MACROPHAGE PROTEIN 2"/>
    <property type="match status" value="1"/>
</dbReference>
<evidence type="ECO:0000256" key="1">
    <source>
        <dbReference type="ARBA" id="ARBA00004141"/>
    </source>
</evidence>
<evidence type="ECO:0000256" key="2">
    <source>
        <dbReference type="ARBA" id="ARBA00022448"/>
    </source>
</evidence>
<evidence type="ECO:0000256" key="7">
    <source>
        <dbReference type="SAM" id="Phobius"/>
    </source>
</evidence>
<evidence type="ECO:0000313" key="9">
    <source>
        <dbReference type="Proteomes" id="UP000184520"/>
    </source>
</evidence>
<feature type="transmembrane region" description="Helical" evidence="7">
    <location>
        <begin position="226"/>
        <end position="247"/>
    </location>
</feature>
<evidence type="ECO:0000313" key="8">
    <source>
        <dbReference type="EMBL" id="SHG71099.1"/>
    </source>
</evidence>
<comment type="subcellular location">
    <subcellularLocation>
        <location evidence="1">Membrane</location>
        <topology evidence="1">Multi-pass membrane protein</topology>
    </subcellularLocation>
</comment>
<feature type="transmembrane region" description="Helical" evidence="7">
    <location>
        <begin position="182"/>
        <end position="205"/>
    </location>
</feature>
<feature type="transmembrane region" description="Helical" evidence="7">
    <location>
        <begin position="109"/>
        <end position="131"/>
    </location>
</feature>
<proteinExistence type="predicted"/>
<accession>A0A1M5M2G0</accession>
<dbReference type="GO" id="GO:0015293">
    <property type="term" value="F:symporter activity"/>
    <property type="evidence" value="ECO:0007669"/>
    <property type="project" value="UniProtKB-KW"/>
</dbReference>
<dbReference type="GO" id="GO:0005384">
    <property type="term" value="F:manganese ion transmembrane transporter activity"/>
    <property type="evidence" value="ECO:0007669"/>
    <property type="project" value="TreeGrafter"/>
</dbReference>
<organism evidence="8 9">
    <name type="scientific">Marisediminitalea aggregata</name>
    <dbReference type="NCBI Taxonomy" id="634436"/>
    <lineage>
        <taxon>Bacteria</taxon>
        <taxon>Pseudomonadati</taxon>
        <taxon>Pseudomonadota</taxon>
        <taxon>Gammaproteobacteria</taxon>
        <taxon>Alteromonadales</taxon>
        <taxon>Alteromonadaceae</taxon>
        <taxon>Marisediminitalea</taxon>
    </lineage>
</organism>
<feature type="transmembrane region" description="Helical" evidence="7">
    <location>
        <begin position="80"/>
        <end position="97"/>
    </location>
</feature>
<dbReference type="STRING" id="634436.SAMN05216361_2870"/>
<feature type="transmembrane region" description="Helical" evidence="7">
    <location>
        <begin position="372"/>
        <end position="390"/>
    </location>
</feature>
<keyword evidence="9" id="KW-1185">Reference proteome</keyword>
<evidence type="ECO:0000256" key="3">
    <source>
        <dbReference type="ARBA" id="ARBA00022692"/>
    </source>
</evidence>
<feature type="transmembrane region" description="Helical" evidence="7">
    <location>
        <begin position="310"/>
        <end position="328"/>
    </location>
</feature>
<evidence type="ECO:0000256" key="6">
    <source>
        <dbReference type="ARBA" id="ARBA00023136"/>
    </source>
</evidence>
<sequence length="395" mass="41391">MSQSRTKSGYIIAAAFIGPGTVTTASLAGAQFGFHLVWALVFSVLATIVLQDMAVRLGFATGKGMSEALHHQFRLPWIKYPLVLLVVGAIGVGNAAYESGNLTGAALGLNNIVALGIGPWGGVMGGLAAILLWRGKYQLIENVLVALVAIMALVFVVTFAVSEPDWSGMLSQITDPVINTESLTTILALIGTTIVPYNLFLHASLIARQQQEHSQPASEYRRQSGIAIGLGGLITLVIMATAMQTFFGQADALNAGNLPAQLAPLLGPYAEVFFAMGMFAAGLTSAITAPLAAAYAVCGALNKPTDLTSVWFRAVWGIVLVAGVVATLTGTKPLYAILFAQAANGILLPIIALLLLYMMNTHPQLGALRNRLTANVLGASVVALIVGLTYQKLFA</sequence>
<dbReference type="OrthoDB" id="9787548at2"/>
<dbReference type="PRINTS" id="PR00447">
    <property type="entry name" value="NATRESASSCMP"/>
</dbReference>